<name>A0A5B0NHY2_PUCGR</name>
<reference evidence="1 2" key="1">
    <citation type="submission" date="2019-05" db="EMBL/GenBank/DDBJ databases">
        <title>Emergence of the Ug99 lineage of the wheat stem rust pathogen through somatic hybridization.</title>
        <authorList>
            <person name="Li F."/>
            <person name="Upadhyaya N.M."/>
            <person name="Sperschneider J."/>
            <person name="Matny O."/>
            <person name="Nguyen-Phuc H."/>
            <person name="Mago R."/>
            <person name="Raley C."/>
            <person name="Miller M.E."/>
            <person name="Silverstein K.A.T."/>
            <person name="Henningsen E."/>
            <person name="Hirsch C.D."/>
            <person name="Visser B."/>
            <person name="Pretorius Z.A."/>
            <person name="Steffenson B.J."/>
            <person name="Schwessinger B."/>
            <person name="Dodds P.N."/>
            <person name="Figueroa M."/>
        </authorList>
    </citation>
    <scope>NUCLEOTIDE SEQUENCE [LARGE SCALE GENOMIC DNA]</scope>
    <source>
        <strain evidence="1">21-0</strain>
    </source>
</reference>
<sequence length="108" mass="12425">MLKGWTIYDRTAPEELGFQMKVCHHDQWIQTTPTDKQLYFINILIPKKTMLVSLVHHHQSPLDAWLPSWCLEIAASTPTPPKPSPSNRYQTILCPSYRAIPTANNNIK</sequence>
<dbReference type="EMBL" id="VSWC01000105">
    <property type="protein sequence ID" value="KAA1087469.1"/>
    <property type="molecule type" value="Genomic_DNA"/>
</dbReference>
<evidence type="ECO:0000313" key="1">
    <source>
        <dbReference type="EMBL" id="KAA1087469.1"/>
    </source>
</evidence>
<organism evidence="1 2">
    <name type="scientific">Puccinia graminis f. sp. tritici</name>
    <dbReference type="NCBI Taxonomy" id="56615"/>
    <lineage>
        <taxon>Eukaryota</taxon>
        <taxon>Fungi</taxon>
        <taxon>Dikarya</taxon>
        <taxon>Basidiomycota</taxon>
        <taxon>Pucciniomycotina</taxon>
        <taxon>Pucciniomycetes</taxon>
        <taxon>Pucciniales</taxon>
        <taxon>Pucciniaceae</taxon>
        <taxon>Puccinia</taxon>
    </lineage>
</organism>
<comment type="caution">
    <text evidence="1">The sequence shown here is derived from an EMBL/GenBank/DDBJ whole genome shotgun (WGS) entry which is preliminary data.</text>
</comment>
<dbReference type="OrthoDB" id="10516810at2759"/>
<keyword evidence="2" id="KW-1185">Reference proteome</keyword>
<proteinExistence type="predicted"/>
<gene>
    <name evidence="1" type="ORF">PGT21_032119</name>
</gene>
<evidence type="ECO:0000313" key="2">
    <source>
        <dbReference type="Proteomes" id="UP000324748"/>
    </source>
</evidence>
<dbReference type="AlphaFoldDB" id="A0A5B0NHY2"/>
<protein>
    <submittedName>
        <fullName evidence="1">Uncharacterized protein</fullName>
    </submittedName>
</protein>
<accession>A0A5B0NHY2</accession>
<dbReference type="Proteomes" id="UP000324748">
    <property type="component" value="Unassembled WGS sequence"/>
</dbReference>